<evidence type="ECO:0000259" key="1">
    <source>
        <dbReference type="Pfam" id="PF13924"/>
    </source>
</evidence>
<evidence type="ECO:0000313" key="2">
    <source>
        <dbReference type="EMBL" id="CTQ77490.1"/>
    </source>
</evidence>
<evidence type="ECO:0000313" key="3">
    <source>
        <dbReference type="Proteomes" id="UP000049983"/>
    </source>
</evidence>
<gene>
    <name evidence="2" type="ORF">LA5096_05161</name>
</gene>
<name>A0A0M6ZBC2_9HYPH</name>
<keyword evidence="3" id="KW-1185">Reference proteome</keyword>
<dbReference type="RefSeq" id="WP_055117815.1">
    <property type="nucleotide sequence ID" value="NZ_CXWA01000004.1"/>
</dbReference>
<organism evidence="2 3">
    <name type="scientific">Roseibium album</name>
    <dbReference type="NCBI Taxonomy" id="311410"/>
    <lineage>
        <taxon>Bacteria</taxon>
        <taxon>Pseudomonadati</taxon>
        <taxon>Pseudomonadota</taxon>
        <taxon>Alphaproteobacteria</taxon>
        <taxon>Hyphomicrobiales</taxon>
        <taxon>Stappiaceae</taxon>
        <taxon>Roseibium</taxon>
    </lineage>
</organism>
<dbReference type="AlphaFoldDB" id="A0A0M6ZBC2"/>
<dbReference type="EMBL" id="CXWC01000013">
    <property type="protein sequence ID" value="CTQ77490.1"/>
    <property type="molecule type" value="Genomic_DNA"/>
</dbReference>
<feature type="domain" description="Lipocalin-like" evidence="1">
    <location>
        <begin position="7"/>
        <end position="131"/>
    </location>
</feature>
<accession>A0A0M6ZBC2</accession>
<sequence>MSELTLVGTWSLIAWFNQDEDGRRVYPLGEDATGYISYSQDGFVFVHMMASNRMQYATNDPFGGTVQEDTAAIKSQITYAGPYEYKQDHVIHRVTQASCPNWVGTEQIRQVEMSGDRLRLSAANAVFQGQTVTAYVDWCRAGI</sequence>
<protein>
    <recommendedName>
        <fullName evidence="1">Lipocalin-like domain-containing protein</fullName>
    </recommendedName>
</protein>
<dbReference type="Proteomes" id="UP000049983">
    <property type="component" value="Unassembled WGS sequence"/>
</dbReference>
<dbReference type="GeneID" id="97672423"/>
<reference evidence="3" key="1">
    <citation type="submission" date="2015-07" db="EMBL/GenBank/DDBJ databases">
        <authorList>
            <person name="Rodrigo-Torres Lidia"/>
            <person name="Arahal R.David."/>
        </authorList>
    </citation>
    <scope>NUCLEOTIDE SEQUENCE [LARGE SCALE GENOMIC DNA]</scope>
    <source>
        <strain evidence="3">CECT 5096</strain>
    </source>
</reference>
<dbReference type="InterPro" id="IPR024311">
    <property type="entry name" value="Lipocalin-like"/>
</dbReference>
<proteinExistence type="predicted"/>
<dbReference type="Pfam" id="PF13924">
    <property type="entry name" value="Lipocalin_5"/>
    <property type="match status" value="1"/>
</dbReference>